<dbReference type="AlphaFoldDB" id="U4KKW1"/>
<dbReference type="KEGG" id="apal:BN85408620"/>
<keyword evidence="9" id="KW-0378">Hydrolase</keyword>
<accession>U4KKW1</accession>
<dbReference type="InterPro" id="IPR023170">
    <property type="entry name" value="HhH_base_excis_C"/>
</dbReference>
<evidence type="ECO:0000256" key="10">
    <source>
        <dbReference type="ARBA" id="ARBA00023004"/>
    </source>
</evidence>
<comment type="similarity">
    <text evidence="3 14">Belongs to the Nth/MutY family.</text>
</comment>
<dbReference type="SMART" id="SM00478">
    <property type="entry name" value="ENDO3c"/>
    <property type="match status" value="1"/>
</dbReference>
<dbReference type="EMBL" id="FO681347">
    <property type="protein sequence ID" value="CCV64439.1"/>
    <property type="molecule type" value="Genomic_DNA"/>
</dbReference>
<dbReference type="Pfam" id="PF00730">
    <property type="entry name" value="HhH-GPD"/>
    <property type="match status" value="1"/>
</dbReference>
<dbReference type="GO" id="GO:0046872">
    <property type="term" value="F:metal ion binding"/>
    <property type="evidence" value="ECO:0007669"/>
    <property type="project" value="UniProtKB-UniRule"/>
</dbReference>
<evidence type="ECO:0000256" key="13">
    <source>
        <dbReference type="ARBA" id="ARBA00023295"/>
    </source>
</evidence>
<dbReference type="OrthoDB" id="9802365at2"/>
<evidence type="ECO:0000256" key="5">
    <source>
        <dbReference type="ARBA" id="ARBA00022023"/>
    </source>
</evidence>
<dbReference type="GO" id="GO:0034039">
    <property type="term" value="F:8-oxo-7,8-dihydroguanine DNA N-glycosylase activity"/>
    <property type="evidence" value="ECO:0007669"/>
    <property type="project" value="TreeGrafter"/>
</dbReference>
<evidence type="ECO:0000256" key="14">
    <source>
        <dbReference type="RuleBase" id="RU365096"/>
    </source>
</evidence>
<dbReference type="Pfam" id="PF00633">
    <property type="entry name" value="HHH"/>
    <property type="match status" value="1"/>
</dbReference>
<keyword evidence="13 14" id="KW-0326">Glycosidase</keyword>
<protein>
    <recommendedName>
        <fullName evidence="5 14">Adenine DNA glycosylase</fullName>
        <ecNumber evidence="4 14">3.2.2.31</ecNumber>
    </recommendedName>
</protein>
<evidence type="ECO:0000313" key="17">
    <source>
        <dbReference type="Proteomes" id="UP000032740"/>
    </source>
</evidence>
<evidence type="ECO:0000256" key="8">
    <source>
        <dbReference type="ARBA" id="ARBA00022763"/>
    </source>
</evidence>
<evidence type="ECO:0000256" key="7">
    <source>
        <dbReference type="ARBA" id="ARBA00022723"/>
    </source>
</evidence>
<dbReference type="STRING" id="1318466.BN85408620"/>
<dbReference type="CDD" id="cd00056">
    <property type="entry name" value="ENDO3c"/>
    <property type="match status" value="1"/>
</dbReference>
<evidence type="ECO:0000256" key="1">
    <source>
        <dbReference type="ARBA" id="ARBA00000843"/>
    </source>
</evidence>
<keyword evidence="7" id="KW-0479">Metal-binding</keyword>
<proteinExistence type="inferred from homology"/>
<dbReference type="GO" id="GO:0035485">
    <property type="term" value="F:adenine/guanine mispair binding"/>
    <property type="evidence" value="ECO:0007669"/>
    <property type="project" value="TreeGrafter"/>
</dbReference>
<organism evidence="16 17">
    <name type="scientific">Alteracholeplasma palmae (strain ATCC 49389 / J233)</name>
    <name type="common">Acholeplasma palmae</name>
    <dbReference type="NCBI Taxonomy" id="1318466"/>
    <lineage>
        <taxon>Bacteria</taxon>
        <taxon>Bacillati</taxon>
        <taxon>Mycoplasmatota</taxon>
        <taxon>Mollicutes</taxon>
        <taxon>Acholeplasmatales</taxon>
        <taxon>Acholeplasmataceae</taxon>
        <taxon>Acholeplasma</taxon>
    </lineage>
</organism>
<evidence type="ECO:0000256" key="3">
    <source>
        <dbReference type="ARBA" id="ARBA00008343"/>
    </source>
</evidence>
<evidence type="ECO:0000256" key="4">
    <source>
        <dbReference type="ARBA" id="ARBA00012045"/>
    </source>
</evidence>
<keyword evidence="12" id="KW-0234">DNA repair</keyword>
<dbReference type="Pfam" id="PF14815">
    <property type="entry name" value="NUDIX_4"/>
    <property type="match status" value="1"/>
</dbReference>
<evidence type="ECO:0000259" key="15">
    <source>
        <dbReference type="SMART" id="SM00478"/>
    </source>
</evidence>
<feature type="domain" description="HhH-GPD" evidence="15">
    <location>
        <begin position="45"/>
        <end position="197"/>
    </location>
</feature>
<evidence type="ECO:0000256" key="6">
    <source>
        <dbReference type="ARBA" id="ARBA00022485"/>
    </source>
</evidence>
<keyword evidence="11" id="KW-0411">Iron-sulfur</keyword>
<dbReference type="GO" id="GO:0006298">
    <property type="term" value="P:mismatch repair"/>
    <property type="evidence" value="ECO:0007669"/>
    <property type="project" value="TreeGrafter"/>
</dbReference>
<dbReference type="InterPro" id="IPR015797">
    <property type="entry name" value="NUDIX_hydrolase-like_dom_sf"/>
</dbReference>
<dbReference type="Proteomes" id="UP000032740">
    <property type="component" value="Chromosome"/>
</dbReference>
<comment type="function">
    <text evidence="2">Adenine glycosylase active on G-A mispairs. MutY also corrects error-prone DNA synthesis past GO lesions which are due to the oxidatively damaged form of guanine: 7,8-dihydro-8-oxoguanine (8-oxo-dGTP).</text>
</comment>
<evidence type="ECO:0000256" key="12">
    <source>
        <dbReference type="ARBA" id="ARBA00023204"/>
    </source>
</evidence>
<sequence>MLLILCDIIKNMNSKELFKWYEKNHRKLKFRETKNPYHIWISEVMLQQTQVDTVLPYFSSFIEKYPDVKTLAKTDLETVLKSVEGLGYYRRFRNMHKAAVYIHENLEDIFPSTYKDLLKLPGIGRYTAGAIMSIAYDQPYSALDGNVIRVLTRYFNIDWDMSLEKNRKLLDQKNQEIIENMPSANIYTQSMMEIGALVCRPTETKCMVCPFKDECLGYKNNNALEYPISLKKIAKVELTYFVFIVTYHTKYVLRKRTEKLLEGFYEFLQVESESLSEAIESLEKLGISIKNPKYSKKVKHVFTHQFWSMEVYEAVVNENPEPEYYLIDDLEKIPIAIAHRKII</sequence>
<reference evidence="16 17" key="1">
    <citation type="journal article" date="2013" name="J. Mol. Microbiol. Biotechnol.">
        <title>Analysis of the Complete Genomes of Acholeplasma brassicae , A. palmae and A. laidlawii and Their Comparison to the Obligate Parasites from ' Candidatus Phytoplasma'.</title>
        <authorList>
            <person name="Kube M."/>
            <person name="Siewert C."/>
            <person name="Migdoll A.M."/>
            <person name="Duduk B."/>
            <person name="Holz S."/>
            <person name="Rabus R."/>
            <person name="Seemuller E."/>
            <person name="Mitrovic J."/>
            <person name="Muller I."/>
            <person name="Buttner C."/>
            <person name="Reinhardt R."/>
        </authorList>
    </citation>
    <scope>NUCLEOTIDE SEQUENCE [LARGE SCALE GENOMIC DNA]</scope>
    <source>
        <strain evidence="16 17">J233</strain>
    </source>
</reference>
<dbReference type="Gene3D" id="3.90.79.10">
    <property type="entry name" value="Nucleoside Triphosphate Pyrophosphohydrolase"/>
    <property type="match status" value="1"/>
</dbReference>
<name>U4KKW1_ALTPJ</name>
<keyword evidence="17" id="KW-1185">Reference proteome</keyword>
<dbReference type="InterPro" id="IPR000445">
    <property type="entry name" value="HhH_motif"/>
</dbReference>
<dbReference type="RefSeq" id="WP_026659701.1">
    <property type="nucleotide sequence ID" value="NC_022538.1"/>
</dbReference>
<evidence type="ECO:0000256" key="9">
    <source>
        <dbReference type="ARBA" id="ARBA00022801"/>
    </source>
</evidence>
<dbReference type="EC" id="3.2.2.31" evidence="4 14"/>
<dbReference type="SUPFAM" id="SSF55811">
    <property type="entry name" value="Nudix"/>
    <property type="match status" value="1"/>
</dbReference>
<dbReference type="GO" id="GO:0032357">
    <property type="term" value="F:oxidized purine DNA binding"/>
    <property type="evidence" value="ECO:0007669"/>
    <property type="project" value="TreeGrafter"/>
</dbReference>
<dbReference type="SUPFAM" id="SSF48150">
    <property type="entry name" value="DNA-glycosylase"/>
    <property type="match status" value="1"/>
</dbReference>
<dbReference type="PANTHER" id="PTHR42944:SF1">
    <property type="entry name" value="ADENINE DNA GLYCOSYLASE"/>
    <property type="match status" value="1"/>
</dbReference>
<dbReference type="InterPro" id="IPR029119">
    <property type="entry name" value="MutY_C"/>
</dbReference>
<dbReference type="InterPro" id="IPR044298">
    <property type="entry name" value="MIG/MutY"/>
</dbReference>
<dbReference type="CDD" id="cd03431">
    <property type="entry name" value="NUDIX_DNA_Glycosylase_C-MutY"/>
    <property type="match status" value="1"/>
</dbReference>
<dbReference type="GO" id="GO:0000701">
    <property type="term" value="F:purine-specific mismatch base pair DNA N-glycosylase activity"/>
    <property type="evidence" value="ECO:0007669"/>
    <property type="project" value="UniProtKB-EC"/>
</dbReference>
<dbReference type="InterPro" id="IPR003265">
    <property type="entry name" value="HhH-GPD_domain"/>
</dbReference>
<dbReference type="HOGENOM" id="CLU_012862_0_3_14"/>
<evidence type="ECO:0000256" key="11">
    <source>
        <dbReference type="ARBA" id="ARBA00023014"/>
    </source>
</evidence>
<dbReference type="InterPro" id="IPR011257">
    <property type="entry name" value="DNA_glycosylase"/>
</dbReference>
<dbReference type="Gene3D" id="1.10.1670.10">
    <property type="entry name" value="Helix-hairpin-Helix base-excision DNA repair enzymes (C-terminal)"/>
    <property type="match status" value="1"/>
</dbReference>
<dbReference type="FunFam" id="1.10.340.30:FF:000002">
    <property type="entry name" value="Adenine DNA glycosylase"/>
    <property type="match status" value="1"/>
</dbReference>
<dbReference type="Gene3D" id="1.10.340.30">
    <property type="entry name" value="Hypothetical protein, domain 2"/>
    <property type="match status" value="1"/>
</dbReference>
<dbReference type="GO" id="GO:0006284">
    <property type="term" value="P:base-excision repair"/>
    <property type="evidence" value="ECO:0007669"/>
    <property type="project" value="UniProtKB-UniRule"/>
</dbReference>
<evidence type="ECO:0000313" key="16">
    <source>
        <dbReference type="EMBL" id="CCV64439.1"/>
    </source>
</evidence>
<keyword evidence="6" id="KW-0004">4Fe-4S</keyword>
<dbReference type="PANTHER" id="PTHR42944">
    <property type="entry name" value="ADENINE DNA GLYCOSYLASE"/>
    <property type="match status" value="1"/>
</dbReference>
<keyword evidence="8 14" id="KW-0227">DNA damage</keyword>
<gene>
    <name evidence="16" type="primary">mutY</name>
    <name evidence="16" type="ORF">BN85408620</name>
</gene>
<comment type="cofactor">
    <cofactor evidence="14">
        <name>[4Fe-4S] cluster</name>
        <dbReference type="ChEBI" id="CHEBI:49883"/>
    </cofactor>
    <text evidence="14">Binds 1 [4Fe-4S] cluster.</text>
</comment>
<dbReference type="GO" id="GO:0051539">
    <property type="term" value="F:4 iron, 4 sulfur cluster binding"/>
    <property type="evidence" value="ECO:0007669"/>
    <property type="project" value="UniProtKB-UniRule"/>
</dbReference>
<evidence type="ECO:0000256" key="2">
    <source>
        <dbReference type="ARBA" id="ARBA00002933"/>
    </source>
</evidence>
<keyword evidence="10 14" id="KW-0408">Iron</keyword>
<comment type="catalytic activity">
    <reaction evidence="1 14">
        <text>Hydrolyzes free adenine bases from 7,8-dihydro-8-oxoguanine:adenine mismatched double-stranded DNA, leaving an apurinic site.</text>
        <dbReference type="EC" id="3.2.2.31"/>
    </reaction>
</comment>